<evidence type="ECO:0000313" key="1">
    <source>
        <dbReference type="EMBL" id="KAL1565354.1"/>
    </source>
</evidence>
<proteinExistence type="predicted"/>
<dbReference type="PANTHER" id="PTHR47290:SF4">
    <property type="entry name" value="RING FINGER PROTEIN"/>
    <property type="match status" value="1"/>
</dbReference>
<comment type="caution">
    <text evidence="1">The sequence shown here is derived from an EMBL/GenBank/DDBJ whole genome shotgun (WGS) entry which is preliminary data.</text>
</comment>
<keyword evidence="2" id="KW-1185">Reference proteome</keyword>
<evidence type="ECO:0000313" key="2">
    <source>
        <dbReference type="Proteomes" id="UP001567538"/>
    </source>
</evidence>
<protein>
    <submittedName>
        <fullName evidence="1">Protein LAX PANICLE 2-like isoform X1</fullName>
    </submittedName>
</protein>
<organism evidence="1 2">
    <name type="scientific">Salvia divinorum</name>
    <name type="common">Maria pastora</name>
    <name type="synonym">Diviner's sage</name>
    <dbReference type="NCBI Taxonomy" id="28513"/>
    <lineage>
        <taxon>Eukaryota</taxon>
        <taxon>Viridiplantae</taxon>
        <taxon>Streptophyta</taxon>
        <taxon>Embryophyta</taxon>
        <taxon>Tracheophyta</taxon>
        <taxon>Spermatophyta</taxon>
        <taxon>Magnoliopsida</taxon>
        <taxon>eudicotyledons</taxon>
        <taxon>Gunneridae</taxon>
        <taxon>Pentapetalae</taxon>
        <taxon>asterids</taxon>
        <taxon>lamiids</taxon>
        <taxon>Lamiales</taxon>
        <taxon>Lamiaceae</taxon>
        <taxon>Nepetoideae</taxon>
        <taxon>Mentheae</taxon>
        <taxon>Salviinae</taxon>
        <taxon>Salvia</taxon>
        <taxon>Salvia subgen. Calosphace</taxon>
    </lineage>
</organism>
<dbReference type="PANTHER" id="PTHR47290">
    <property type="entry name" value="RING FINGER PROTEIN"/>
    <property type="match status" value="1"/>
</dbReference>
<reference evidence="1 2" key="1">
    <citation type="submission" date="2024-06" db="EMBL/GenBank/DDBJ databases">
        <title>A chromosome level genome sequence of Diviner's sage (Salvia divinorum).</title>
        <authorList>
            <person name="Ford S.A."/>
            <person name="Ro D.-K."/>
            <person name="Ness R.W."/>
            <person name="Phillips M.A."/>
        </authorList>
    </citation>
    <scope>NUCLEOTIDE SEQUENCE [LARGE SCALE GENOMIC DNA]</scope>
    <source>
        <strain evidence="1">SAF-2024a</strain>
        <tissue evidence="1">Leaf</tissue>
    </source>
</reference>
<dbReference type="AlphaFoldDB" id="A0ABD1I9F4"/>
<accession>A0ABD1I9F4</accession>
<sequence>MLSAEERRFCGGEGYGFFSVVGSDLACEMAEDSESRPDSPESREEEWLQLGIGRQDLGKRIGPGSGLVELELMPSSSSSNHSQMRPEFRPPRPVTNFAGFDRAALRPAPPPSYFARPDFRVVAPPRRPHSGVWFMLQASHNQKREPFLPQISKSYLRIKDGRMTIRVVIKYLVNKLSLENESEIEIRCKGQRLSPMLTLQHVMPSGLRDGKQVQESTDNAAPKSFANMQVNKIMAPRFYLTLFTYNISSDIKKGHG</sequence>
<dbReference type="EMBL" id="JBEAFC010000003">
    <property type="protein sequence ID" value="KAL1565354.1"/>
    <property type="molecule type" value="Genomic_DNA"/>
</dbReference>
<gene>
    <name evidence="1" type="ORF">AAHA92_07581</name>
</gene>
<dbReference type="Proteomes" id="UP001567538">
    <property type="component" value="Unassembled WGS sequence"/>
</dbReference>
<dbReference type="InterPro" id="IPR044171">
    <property type="entry name" value="LAX2-like"/>
</dbReference>
<name>A0ABD1I9F4_SALDI</name>
<dbReference type="Gene3D" id="3.10.20.90">
    <property type="entry name" value="Phosphatidylinositol 3-kinase Catalytic Subunit, Chain A, domain 1"/>
    <property type="match status" value="1"/>
</dbReference>